<evidence type="ECO:0000313" key="2">
    <source>
        <dbReference type="Proteomes" id="UP001177260"/>
    </source>
</evidence>
<evidence type="ECO:0000313" key="1">
    <source>
        <dbReference type="EMBL" id="KAK1146159.1"/>
    </source>
</evidence>
<protein>
    <submittedName>
        <fullName evidence="1">Uncharacterized protein</fullName>
    </submittedName>
</protein>
<reference evidence="1 2" key="1">
    <citation type="journal article" date="2023" name="ACS Omega">
        <title>Identification of the Neoaspergillic Acid Biosynthesis Gene Cluster by Establishing an In Vitro CRISPR-Ribonucleoprotein Genetic System in Aspergillus melleus.</title>
        <authorList>
            <person name="Yuan B."/>
            <person name="Grau M.F."/>
            <person name="Murata R.M."/>
            <person name="Torok T."/>
            <person name="Venkateswaran K."/>
            <person name="Stajich J.E."/>
            <person name="Wang C.C.C."/>
        </authorList>
    </citation>
    <scope>NUCLEOTIDE SEQUENCE [LARGE SCALE GENOMIC DNA]</scope>
    <source>
        <strain evidence="1 2">IMV 1140</strain>
    </source>
</reference>
<keyword evidence="2" id="KW-1185">Reference proteome</keyword>
<gene>
    <name evidence="1" type="ORF">N8T08_003249</name>
</gene>
<proteinExistence type="predicted"/>
<organism evidence="1 2">
    <name type="scientific">Aspergillus melleus</name>
    <dbReference type="NCBI Taxonomy" id="138277"/>
    <lineage>
        <taxon>Eukaryota</taxon>
        <taxon>Fungi</taxon>
        <taxon>Dikarya</taxon>
        <taxon>Ascomycota</taxon>
        <taxon>Pezizomycotina</taxon>
        <taxon>Eurotiomycetes</taxon>
        <taxon>Eurotiomycetidae</taxon>
        <taxon>Eurotiales</taxon>
        <taxon>Aspergillaceae</taxon>
        <taxon>Aspergillus</taxon>
        <taxon>Aspergillus subgen. Circumdati</taxon>
    </lineage>
</organism>
<name>A0ACC3B771_9EURO</name>
<accession>A0ACC3B771</accession>
<dbReference type="Proteomes" id="UP001177260">
    <property type="component" value="Unassembled WGS sequence"/>
</dbReference>
<sequence length="327" mass="35954">MPSRLLSLTAIALTLTTSAAKSLPHPDILDQAPIVQPSHHEVILPCAKCAFSEDSKCSEVIDRDSYLTINFSTENNTLLANQDAIFPSALPLEFSALRHTGSGQDEHVRLSYALETRPIPRSPDAELGEVYLLKLKLLDAFGRRASDHVIMVGLVTSSGSDSNSLTITELSTSPLPPHHHHHHSRPHPNDNINTAQSWLHAIKSTTKEYIHLLVHPYPPPASNHRHYHQYPSNSTSTSNPQDNANANDDKGPDSKPKDPHRTLPHHDYRSHHPSWHGHGLHRGFRRIVKPVLLPAVLGAAAGVMACVVGGLILMGMVMVMRERGRGC</sequence>
<comment type="caution">
    <text evidence="1">The sequence shown here is derived from an EMBL/GenBank/DDBJ whole genome shotgun (WGS) entry which is preliminary data.</text>
</comment>
<dbReference type="EMBL" id="JAOPJF010000019">
    <property type="protein sequence ID" value="KAK1146159.1"/>
    <property type="molecule type" value="Genomic_DNA"/>
</dbReference>